<evidence type="ECO:0000313" key="3">
    <source>
        <dbReference type="Proteomes" id="UP000678276"/>
    </source>
</evidence>
<protein>
    <submittedName>
        <fullName evidence="2">Uncharacterized protein</fullName>
    </submittedName>
</protein>
<accession>A0ABS4BME7</accession>
<gene>
    <name evidence="2" type="ORF">J6595_20215</name>
</gene>
<organism evidence="2 3">
    <name type="scientific">Jiella mangrovi</name>
    <dbReference type="NCBI Taxonomy" id="2821407"/>
    <lineage>
        <taxon>Bacteria</taxon>
        <taxon>Pseudomonadati</taxon>
        <taxon>Pseudomonadota</taxon>
        <taxon>Alphaproteobacteria</taxon>
        <taxon>Hyphomicrobiales</taxon>
        <taxon>Aurantimonadaceae</taxon>
        <taxon>Jiella</taxon>
    </lineage>
</organism>
<name>A0ABS4BME7_9HYPH</name>
<dbReference type="InterPro" id="IPR046071">
    <property type="entry name" value="DUF6030"/>
</dbReference>
<proteinExistence type="predicted"/>
<feature type="region of interest" description="Disordered" evidence="1">
    <location>
        <begin position="31"/>
        <end position="60"/>
    </location>
</feature>
<feature type="region of interest" description="Disordered" evidence="1">
    <location>
        <begin position="124"/>
        <end position="147"/>
    </location>
</feature>
<reference evidence="2 3" key="1">
    <citation type="submission" date="2021-04" db="EMBL/GenBank/DDBJ databases">
        <title>Whole genome sequence of Jiella sp. KSK16Y-1.</title>
        <authorList>
            <person name="Tuo L."/>
        </authorList>
    </citation>
    <scope>NUCLEOTIDE SEQUENCE [LARGE SCALE GENOMIC DNA]</scope>
    <source>
        <strain evidence="2 3">KSK16Y-1</strain>
    </source>
</reference>
<evidence type="ECO:0000256" key="1">
    <source>
        <dbReference type="SAM" id="MobiDB-lite"/>
    </source>
</evidence>
<feature type="compositionally biased region" description="Acidic residues" evidence="1">
    <location>
        <begin position="133"/>
        <end position="145"/>
    </location>
</feature>
<keyword evidence="3" id="KW-1185">Reference proteome</keyword>
<dbReference type="Pfam" id="PF19495">
    <property type="entry name" value="DUF6030"/>
    <property type="match status" value="1"/>
</dbReference>
<dbReference type="Proteomes" id="UP000678276">
    <property type="component" value="Unassembled WGS sequence"/>
</dbReference>
<evidence type="ECO:0000313" key="2">
    <source>
        <dbReference type="EMBL" id="MBP0617910.1"/>
    </source>
</evidence>
<feature type="region of interest" description="Disordered" evidence="1">
    <location>
        <begin position="257"/>
        <end position="285"/>
    </location>
</feature>
<dbReference type="EMBL" id="JAGJCF010000022">
    <property type="protein sequence ID" value="MBP0617910.1"/>
    <property type="molecule type" value="Genomic_DNA"/>
</dbReference>
<feature type="compositionally biased region" description="Pro residues" evidence="1">
    <location>
        <begin position="263"/>
        <end position="275"/>
    </location>
</feature>
<comment type="caution">
    <text evidence="2">The sequence shown here is derived from an EMBL/GenBank/DDBJ whole genome shotgun (WGS) entry which is preliminary data.</text>
</comment>
<sequence>MGLFVLFLNTDRGVSIGERLKRAAETGAVFSEPAASSSANRSALDALQPSPEGEAGEGPKVAPLASDRLLMPPATKIAEDFVRLATVSPKRICRAIDPGQRLMKWSESPLMRGQWECYATATADGERVTSERDLEDEPATEDPDTVIEPSLPTEPQLFVMARGVARDTLTSIRIKLVADSGAKAKRGAKRLAELTAALFDVLQWSPPGGLLEKLRNLQDFEIDQAGTRLRFKRELSAGWQYNLIVIFPNAIKYRKGSAFQGPQPEPSPLPQPPGDPSVDAPAGDR</sequence>